<dbReference type="NCBIfam" id="TIGR04131">
    <property type="entry name" value="Bac_Flav_CTERM"/>
    <property type="match status" value="1"/>
</dbReference>
<dbReference type="GO" id="GO:0007154">
    <property type="term" value="P:cell communication"/>
    <property type="evidence" value="ECO:0007669"/>
    <property type="project" value="InterPro"/>
</dbReference>
<dbReference type="SUPFAM" id="SSF49313">
    <property type="entry name" value="Cadherin-like"/>
    <property type="match status" value="1"/>
</dbReference>
<dbReference type="InterPro" id="IPR026341">
    <property type="entry name" value="T9SS_type_B"/>
</dbReference>
<dbReference type="SMART" id="SM00112">
    <property type="entry name" value="CA"/>
    <property type="match status" value="2"/>
</dbReference>
<dbReference type="SUPFAM" id="SSF141072">
    <property type="entry name" value="CalX-like"/>
    <property type="match status" value="4"/>
</dbReference>
<dbReference type="InterPro" id="IPR003644">
    <property type="entry name" value="Calx_beta"/>
</dbReference>
<dbReference type="GO" id="GO:0005509">
    <property type="term" value="F:calcium ion binding"/>
    <property type="evidence" value="ECO:0007669"/>
    <property type="project" value="InterPro"/>
</dbReference>
<dbReference type="PANTHER" id="PTHR11878">
    <property type="entry name" value="SODIUM/CALCIUM EXCHANGER"/>
    <property type="match status" value="1"/>
</dbReference>
<keyword evidence="2" id="KW-0677">Repeat</keyword>
<feature type="compositionally biased region" description="Low complexity" evidence="5">
    <location>
        <begin position="699"/>
        <end position="711"/>
    </location>
</feature>
<evidence type="ECO:0000256" key="2">
    <source>
        <dbReference type="ARBA" id="ARBA00022737"/>
    </source>
</evidence>
<dbReference type="PANTHER" id="PTHR11878:SF65">
    <property type="entry name" value="NA_CA-EXCHANGE PROTEIN, ISOFORM G"/>
    <property type="match status" value="1"/>
</dbReference>
<evidence type="ECO:0000256" key="5">
    <source>
        <dbReference type="SAM" id="MobiDB-lite"/>
    </source>
</evidence>
<dbReference type="Proteomes" id="UP000075663">
    <property type="component" value="Unassembled WGS sequence"/>
</dbReference>
<keyword evidence="3" id="KW-0106">Calcium</keyword>
<dbReference type="GO" id="GO:0016020">
    <property type="term" value="C:membrane"/>
    <property type="evidence" value="ECO:0007669"/>
    <property type="project" value="InterPro"/>
</dbReference>
<dbReference type="Pfam" id="PF19077">
    <property type="entry name" value="Big_13"/>
    <property type="match status" value="3"/>
</dbReference>
<dbReference type="InterPro" id="IPR044016">
    <property type="entry name" value="Big_13"/>
</dbReference>
<accession>A0A150Y1F7</accession>
<dbReference type="InterPro" id="IPR013783">
    <property type="entry name" value="Ig-like_fold"/>
</dbReference>
<feature type="domain" description="Cadherin" evidence="6">
    <location>
        <begin position="1471"/>
        <end position="1563"/>
    </location>
</feature>
<proteinExistence type="predicted"/>
<dbReference type="SMART" id="SM00736">
    <property type="entry name" value="CADG"/>
    <property type="match status" value="2"/>
</dbReference>
<dbReference type="InterPro" id="IPR044048">
    <property type="entry name" value="Big_12"/>
</dbReference>
<dbReference type="Gene3D" id="2.60.40.60">
    <property type="entry name" value="Cadherins"/>
    <property type="match status" value="2"/>
</dbReference>
<evidence type="ECO:0000313" key="8">
    <source>
        <dbReference type="Proteomes" id="UP000075663"/>
    </source>
</evidence>
<keyword evidence="4" id="KW-0406">Ion transport</keyword>
<name>A0A150Y1F7_9BACT</name>
<dbReference type="SMART" id="SM00237">
    <property type="entry name" value="Calx_beta"/>
    <property type="match status" value="3"/>
</dbReference>
<dbReference type="Pfam" id="PF13585">
    <property type="entry name" value="CHU_C"/>
    <property type="match status" value="1"/>
</dbReference>
<evidence type="ECO:0000256" key="4">
    <source>
        <dbReference type="ARBA" id="ARBA00023065"/>
    </source>
</evidence>
<dbReference type="Pfam" id="PF19078">
    <property type="entry name" value="Big_12"/>
    <property type="match status" value="1"/>
</dbReference>
<dbReference type="InterPro" id="IPR006644">
    <property type="entry name" value="Cadg"/>
</dbReference>
<evidence type="ECO:0000256" key="3">
    <source>
        <dbReference type="ARBA" id="ARBA00022837"/>
    </source>
</evidence>
<dbReference type="GO" id="GO:0007156">
    <property type="term" value="P:homophilic cell adhesion via plasma membrane adhesion molecules"/>
    <property type="evidence" value="ECO:0007669"/>
    <property type="project" value="InterPro"/>
</dbReference>
<keyword evidence="1" id="KW-0732">Signal</keyword>
<dbReference type="InterPro" id="IPR002126">
    <property type="entry name" value="Cadherin-like_dom"/>
</dbReference>
<gene>
    <name evidence="7" type="ORF">AWW67_18205</name>
</gene>
<dbReference type="InterPro" id="IPR038081">
    <property type="entry name" value="CalX-like_sf"/>
</dbReference>
<feature type="compositionally biased region" description="Low complexity" evidence="5">
    <location>
        <begin position="721"/>
        <end position="741"/>
    </location>
</feature>
<dbReference type="PROSITE" id="PS50268">
    <property type="entry name" value="CADHERIN_2"/>
    <property type="match status" value="2"/>
</dbReference>
<dbReference type="GO" id="GO:0030001">
    <property type="term" value="P:metal ion transport"/>
    <property type="evidence" value="ECO:0007669"/>
    <property type="project" value="TreeGrafter"/>
</dbReference>
<evidence type="ECO:0000256" key="1">
    <source>
        <dbReference type="ARBA" id="ARBA00022729"/>
    </source>
</evidence>
<dbReference type="Gene3D" id="2.60.40.2030">
    <property type="match status" value="4"/>
</dbReference>
<evidence type="ECO:0000313" key="7">
    <source>
        <dbReference type="EMBL" id="KYG84860.1"/>
    </source>
</evidence>
<feature type="region of interest" description="Disordered" evidence="5">
    <location>
        <begin position="698"/>
        <end position="745"/>
    </location>
</feature>
<comment type="caution">
    <text evidence="7">The sequence shown here is derived from an EMBL/GenBank/DDBJ whole genome shotgun (WGS) entry which is preliminary data.</text>
</comment>
<protein>
    <recommendedName>
        <fullName evidence="6">Cadherin domain-containing protein</fullName>
    </recommendedName>
</protein>
<dbReference type="InterPro" id="IPR015919">
    <property type="entry name" value="Cadherin-like_sf"/>
</dbReference>
<feature type="domain" description="Cadherin" evidence="6">
    <location>
        <begin position="1571"/>
        <end position="1672"/>
    </location>
</feature>
<reference evidence="7 8" key="1">
    <citation type="submission" date="2016-01" db="EMBL/GenBank/DDBJ databases">
        <title>Genome sequencing of Roseivirga seohaensis SW-152.</title>
        <authorList>
            <person name="Selvaratnam C."/>
            <person name="Thevarajoo S."/>
            <person name="Goh K.M."/>
            <person name="Ee R."/>
            <person name="Chan K.-G."/>
            <person name="Chong C.S."/>
        </authorList>
    </citation>
    <scope>NUCLEOTIDE SEQUENCE [LARGE SCALE GENOMIC DNA]</scope>
    <source>
        <strain evidence="7 8">SW-152</strain>
    </source>
</reference>
<sequence length="1760" mass="178489">MYKRQAKDAAGNDAVLTLPVPGAANSLGANKAIVIDGIAPVITSVSSTKADGSYGLGESIAITVTFDEAVTVTGTPQLELETGAVDRKVDYSSGTGTNTLTFNYTVQMGDESADLDYKATNALTLNGGTIKDAAGNDATLTLAAPGAANSLGNNKALVVEAFPTVTLSVSNTTIAEAAGTSTITATLSAVSSQDVTVTLAYSGTATSGIDYNNTASTSITVPAGNLSANAAVGITASQDVNPETNETVIIDITGVTKGTENGTQQQTITITDDDTPSVSFTSTTSSGLESVSSANITVDLNIASALTVTVDYTVTGTASSGTDYTLANGTLTFNPADVQETITIAGIVDDAILESNETVIITLSNPSNANLGTNTAHTYTITDNDAAAVTIADVSGSENGGAITLTATLDNAVQGGFTVEVSTADGTATTADSDYTSITSQTLTFAGTAGETQTFTITPTADTKLEGNETVTISQGNLAATSLSVNITDQATVTINNDDNASVTIADVSGSENGGAITLTATLDNAVQGGFTVDVNTADGTALAASDYTAVTSQTLTFAGTAGETQTFTVTPTDDAVEESTETLTVSMNNLAATALGVTITDNATITLTDDDDNTAPSGFTISISDALIAASETATTKFTFAGAEVGTTYNYTVSSNNGGTNVTGTGTIATATDEVTINNLSGLNDGTLTLSVTLTDGSSNTSTAQTATSQLDKTAPAAPVVTGVSADSGSSSSDGITSDTTPDVKGTAEANASIEVFVGGNSVGTTTADGSGDWTLAYSGVNPLADGTISVTAKATDAAGNTSAASTAVNVTIDATAPAAPVITSITPDSGTSTTDKITNDQTNLTITGTGEANSQLEITVNGITYSGLPVDGSGNWSIAVGAILGTDGTYPVTATVTDAAGNQSAASAAFSIIYDTTAPAAPTVDLDAASDLGQSNTDNITHYNATDGLMLSGTAEANAAIALSLTYNGITFSGLTAAADGSGNWTFDAGAIVSGVLADGTVNNLVINAQATDAAGNQGVAGTLTVVLDQQMTATLSPADNAIDILPSVNLTMAFGEDVFKGTGNITIKKKSDDSIIETIPVSAVTINSGTVTIDPVNLILPPATEFYINIDAGALTDIAGNSYTISNNTDWSFTIIASSVVTSVAVPANNTYKIGDELDFTANFTLPITITGTPSIPVTIGASTKIANLKAAVNNSSTAIFSYTIAEGDLDTDGIAIGAAISLNGGTIKDQFGTDAQLALNNVAATTSINVDGVRPVPTLTASTATLVNGSFTVEFTFSEAVTGFTLADITVANGTASNLATITAGTKWSAEITPTADGTVSASLAAGVANDNAGNASAAGTAVSKTYDGTAPTALSLTRKTANPILTASAGFRVIFSEDVTGVDLADFEVILTGTATGTLNAVTQVDAKTYDVTVTGISGQGSIGLNLKDDDSIIDAANNPLSGALTGEVYVTNMLPTDIALAPSAIDENNALSAEVGTLSTTDTDATDTHTYSLITGTGDTDNGSFMVAGNKLFAGAAFNHEVKDSYSIRLQTEDNNGGRFEKAFTITINDVNEAPTDMSLSNNIIDEADDAGVLVGTMASVDQDAAETFTYTLVAGTGDDNNLLFTFTGDELRTATPINFETNTTLSIRVKVTDSGGLSYEEVFSITVNNVELEEIRDFTKDAPDARIKNFFSPNGDGINDLWVIDDILDNPINEVKVFSQNGTLIFSERNYKNTWDGTYKGEAIPPGTYYYEINVYNGEQIVKGFLTIIRTKN</sequence>
<dbReference type="InterPro" id="IPR051171">
    <property type="entry name" value="CaCA"/>
</dbReference>
<organism evidence="7 8">
    <name type="scientific">Roseivirga seohaensis</name>
    <dbReference type="NCBI Taxonomy" id="1914963"/>
    <lineage>
        <taxon>Bacteria</taxon>
        <taxon>Pseudomonadati</taxon>
        <taxon>Bacteroidota</taxon>
        <taxon>Cytophagia</taxon>
        <taxon>Cytophagales</taxon>
        <taxon>Roseivirgaceae</taxon>
        <taxon>Roseivirga</taxon>
    </lineage>
</organism>
<dbReference type="EMBL" id="LRPB01000011">
    <property type="protein sequence ID" value="KYG84860.1"/>
    <property type="molecule type" value="Genomic_DNA"/>
</dbReference>
<dbReference type="NCBIfam" id="NF033510">
    <property type="entry name" value="Ca_tandemer"/>
    <property type="match status" value="3"/>
</dbReference>
<keyword evidence="4" id="KW-0813">Transport</keyword>
<dbReference type="Pfam" id="PF03160">
    <property type="entry name" value="Calx-beta"/>
    <property type="match status" value="3"/>
</dbReference>
<evidence type="ECO:0000259" key="6">
    <source>
        <dbReference type="PROSITE" id="PS50268"/>
    </source>
</evidence>
<dbReference type="STRING" id="1914963.AWW67_18205"/>
<dbReference type="Gene3D" id="2.60.40.10">
    <property type="entry name" value="Immunoglobulins"/>
    <property type="match status" value="3"/>
</dbReference>